<dbReference type="FunFam" id="3.30.70.100:FF:000008">
    <property type="entry name" value="Copper transport protein ATOX1"/>
    <property type="match status" value="1"/>
</dbReference>
<dbReference type="Pfam" id="PF00403">
    <property type="entry name" value="HMA"/>
    <property type="match status" value="1"/>
</dbReference>
<dbReference type="AlphaFoldDB" id="A0A2R6RDC0"/>
<feature type="compositionally biased region" description="Acidic residues" evidence="6">
    <location>
        <begin position="139"/>
        <end position="176"/>
    </location>
</feature>
<feature type="region of interest" description="Disordered" evidence="6">
    <location>
        <begin position="99"/>
        <end position="187"/>
    </location>
</feature>
<keyword evidence="4" id="KW-0449">Lipoprotein</keyword>
<dbReference type="CDD" id="cd00371">
    <property type="entry name" value="HMA"/>
    <property type="match status" value="1"/>
</dbReference>
<comment type="similarity">
    <text evidence="5">Belongs to the HIPP family.</text>
</comment>
<evidence type="ECO:0000256" key="4">
    <source>
        <dbReference type="ARBA" id="ARBA00023289"/>
    </source>
</evidence>
<feature type="region of interest" description="Disordered" evidence="6">
    <location>
        <begin position="209"/>
        <end position="228"/>
    </location>
</feature>
<evidence type="ECO:0000256" key="6">
    <source>
        <dbReference type="SAM" id="MobiDB-lite"/>
    </source>
</evidence>
<feature type="compositionally biased region" description="Polar residues" evidence="6">
    <location>
        <begin position="100"/>
        <end position="123"/>
    </location>
</feature>
<organism evidence="8 9">
    <name type="scientific">Actinidia chinensis var. chinensis</name>
    <name type="common">Chinese soft-hair kiwi</name>
    <dbReference type="NCBI Taxonomy" id="1590841"/>
    <lineage>
        <taxon>Eukaryota</taxon>
        <taxon>Viridiplantae</taxon>
        <taxon>Streptophyta</taxon>
        <taxon>Embryophyta</taxon>
        <taxon>Tracheophyta</taxon>
        <taxon>Spermatophyta</taxon>
        <taxon>Magnoliopsida</taxon>
        <taxon>eudicotyledons</taxon>
        <taxon>Gunneridae</taxon>
        <taxon>Pentapetalae</taxon>
        <taxon>asterids</taxon>
        <taxon>Ericales</taxon>
        <taxon>Actinidiaceae</taxon>
        <taxon>Actinidia</taxon>
    </lineage>
</organism>
<dbReference type="PANTHER" id="PTHR45868">
    <property type="entry name" value="HEAVY METAL-ASSOCIATED ISOPRENYLATED PLANT PROTEIN 33-RELATED"/>
    <property type="match status" value="1"/>
</dbReference>
<feature type="compositionally biased region" description="Basic and acidic residues" evidence="6">
    <location>
        <begin position="324"/>
        <end position="341"/>
    </location>
</feature>
<dbReference type="PANTHER" id="PTHR45868:SF74">
    <property type="entry name" value="HEAVY METAL-ASSOCIATED ISOPRENYLATED PLANT PROTEIN 33"/>
    <property type="match status" value="1"/>
</dbReference>
<keyword evidence="3" id="KW-0479">Metal-binding</keyword>
<keyword evidence="2" id="KW-0488">Methylation</keyword>
<dbReference type="OrthoDB" id="689350at2759"/>
<reference evidence="9" key="2">
    <citation type="journal article" date="2018" name="BMC Genomics">
        <title>A manually annotated Actinidia chinensis var. chinensis (kiwifruit) genome highlights the challenges associated with draft genomes and gene prediction in plants.</title>
        <authorList>
            <person name="Pilkington S.M."/>
            <person name="Crowhurst R."/>
            <person name="Hilario E."/>
            <person name="Nardozza S."/>
            <person name="Fraser L."/>
            <person name="Peng Y."/>
            <person name="Gunaseelan K."/>
            <person name="Simpson R."/>
            <person name="Tahir J."/>
            <person name="Deroles S.C."/>
            <person name="Templeton K."/>
            <person name="Luo Z."/>
            <person name="Davy M."/>
            <person name="Cheng C."/>
            <person name="McNeilage M."/>
            <person name="Scaglione D."/>
            <person name="Liu Y."/>
            <person name="Zhang Q."/>
            <person name="Datson P."/>
            <person name="De Silva N."/>
            <person name="Gardiner S.E."/>
            <person name="Bassett H."/>
            <person name="Chagne D."/>
            <person name="McCallum J."/>
            <person name="Dzierzon H."/>
            <person name="Deng C."/>
            <person name="Wang Y.Y."/>
            <person name="Barron L."/>
            <person name="Manako K."/>
            <person name="Bowen J."/>
            <person name="Foster T.M."/>
            <person name="Erridge Z.A."/>
            <person name="Tiffin H."/>
            <person name="Waite C.N."/>
            <person name="Davies K.M."/>
            <person name="Grierson E.P."/>
            <person name="Laing W.A."/>
            <person name="Kirk R."/>
            <person name="Chen X."/>
            <person name="Wood M."/>
            <person name="Montefiori M."/>
            <person name="Brummell D.A."/>
            <person name="Schwinn K.E."/>
            <person name="Catanach A."/>
            <person name="Fullerton C."/>
            <person name="Li D."/>
            <person name="Meiyalaghan S."/>
            <person name="Nieuwenhuizen N."/>
            <person name="Read N."/>
            <person name="Prakash R."/>
            <person name="Hunter D."/>
            <person name="Zhang H."/>
            <person name="McKenzie M."/>
            <person name="Knabel M."/>
            <person name="Harris A."/>
            <person name="Allan A.C."/>
            <person name="Gleave A."/>
            <person name="Chen A."/>
            <person name="Janssen B.J."/>
            <person name="Plunkett B."/>
            <person name="Ampomah-Dwamena C."/>
            <person name="Voogd C."/>
            <person name="Leif D."/>
            <person name="Lafferty D."/>
            <person name="Souleyre E.J.F."/>
            <person name="Varkonyi-Gasic E."/>
            <person name="Gambi F."/>
            <person name="Hanley J."/>
            <person name="Yao J.L."/>
            <person name="Cheung J."/>
            <person name="David K.M."/>
            <person name="Warren B."/>
            <person name="Marsh K."/>
            <person name="Snowden K.C."/>
            <person name="Lin-Wang K."/>
            <person name="Brian L."/>
            <person name="Martinez-Sanchez M."/>
            <person name="Wang M."/>
            <person name="Ileperuma N."/>
            <person name="Macnee N."/>
            <person name="Campin R."/>
            <person name="McAtee P."/>
            <person name="Drummond R.S.M."/>
            <person name="Espley R.V."/>
            <person name="Ireland H.S."/>
            <person name="Wu R."/>
            <person name="Atkinson R.G."/>
            <person name="Karunairetnam S."/>
            <person name="Bulley S."/>
            <person name="Chunkath S."/>
            <person name="Hanley Z."/>
            <person name="Storey R."/>
            <person name="Thrimawithana A.H."/>
            <person name="Thomson S."/>
            <person name="David C."/>
            <person name="Testolin R."/>
            <person name="Huang H."/>
            <person name="Hellens R.P."/>
            <person name="Schaffer R.J."/>
        </authorList>
    </citation>
    <scope>NUCLEOTIDE SEQUENCE [LARGE SCALE GENOMIC DNA]</scope>
    <source>
        <strain evidence="9">cv. Red5</strain>
    </source>
</reference>
<dbReference type="InParanoid" id="A0A2R6RDC0"/>
<keyword evidence="4" id="KW-0636">Prenylation</keyword>
<dbReference type="GO" id="GO:0046872">
    <property type="term" value="F:metal ion binding"/>
    <property type="evidence" value="ECO:0007669"/>
    <property type="project" value="UniProtKB-KW"/>
</dbReference>
<accession>A0A2R6RDC0</accession>
<dbReference type="InterPro" id="IPR036163">
    <property type="entry name" value="HMA_dom_sf"/>
</dbReference>
<evidence type="ECO:0000256" key="1">
    <source>
        <dbReference type="ARBA" id="ARBA00004170"/>
    </source>
</evidence>
<keyword evidence="9" id="KW-1185">Reference proteome</keyword>
<evidence type="ECO:0000313" key="8">
    <source>
        <dbReference type="EMBL" id="PSS26538.1"/>
    </source>
</evidence>
<sequence length="555" mass="57588">MGKQDFLRTQTCVLRVNIHCDGCKHKVKKLLQKIDGVYSTTIDVEKGKVTVTGNADPSTLIEKLAKSGKHAELWGPPNPRALLGNINLNNQFKNMKINEFGQNGNSNINKSQKGGPQMQSHAKGSNKKDLKVPFKDQAYDDIDYVDDEGGDGGGGDDDSFDEFDDDGGEFDDEFDDGGGGGFDGAHKPVLPMMGNGHGPRDMMNASHVMNGQKGGASNNGGNAKKGSTFNLPVQLKGMGTHVDGKKGNEGKKGKGGGGGGSNGGGGGKKKGGNQSKGGGGGGKKFWGLLGIGKSGCKSGKSIKDTGVNKNGKKGNGGKKIGGGGKDKGGKKNEGGGGDDGKNVWGLLGKGKNSGKNGGGIEKGKKGGEKNDEGYLMDNVQHGLHDIDVNHRGVGGRNMGQMGNFTSGPMGSHPMSQMGNYPTGPMGNYPMGPMGSHPGNYPMGSMGNYPMGMGSHPMGQMGNYPMGGGYMGNIPAVQGLPAAAALNGGYYPGMGPVNPNYNQQYMAMMMNQPPPNGNGMFQPMMHVRPMGYGPPQPANNFSHMFSDENTGSCSIM</sequence>
<dbReference type="STRING" id="1590841.A0A2R6RDC0"/>
<dbReference type="Proteomes" id="UP000241394">
    <property type="component" value="Chromosome LG7"/>
</dbReference>
<dbReference type="SUPFAM" id="SSF55008">
    <property type="entry name" value="HMA, heavy metal-associated domain"/>
    <property type="match status" value="1"/>
</dbReference>
<feature type="domain" description="HMA" evidence="7">
    <location>
        <begin position="9"/>
        <end position="72"/>
    </location>
</feature>
<comment type="caution">
    <text evidence="8">The sequence shown here is derived from an EMBL/GenBank/DDBJ whole genome shotgun (WGS) entry which is preliminary data.</text>
</comment>
<dbReference type="PROSITE" id="PS50846">
    <property type="entry name" value="HMA_2"/>
    <property type="match status" value="1"/>
</dbReference>
<comment type="subcellular location">
    <subcellularLocation>
        <location evidence="1">Membrane</location>
        <topology evidence="1">Peripheral membrane protein</topology>
    </subcellularLocation>
</comment>
<evidence type="ECO:0000313" key="9">
    <source>
        <dbReference type="Proteomes" id="UP000241394"/>
    </source>
</evidence>
<name>A0A2R6RDC0_ACTCC</name>
<gene>
    <name evidence="8" type="ORF">CEY00_Acc07834</name>
</gene>
<feature type="region of interest" description="Disordered" evidence="6">
    <location>
        <begin position="297"/>
        <end position="369"/>
    </location>
</feature>
<dbReference type="GO" id="GO:0009626">
    <property type="term" value="P:plant-type hypersensitive response"/>
    <property type="evidence" value="ECO:0007669"/>
    <property type="project" value="UniProtKB-KW"/>
</dbReference>
<evidence type="ECO:0000256" key="2">
    <source>
        <dbReference type="ARBA" id="ARBA00022481"/>
    </source>
</evidence>
<dbReference type="EMBL" id="NKQK01000007">
    <property type="protein sequence ID" value="PSS26538.1"/>
    <property type="molecule type" value="Genomic_DNA"/>
</dbReference>
<dbReference type="Gramene" id="PSS26538">
    <property type="protein sequence ID" value="PSS26538"/>
    <property type="gene ID" value="CEY00_Acc07834"/>
</dbReference>
<feature type="compositionally biased region" description="Gly residues" evidence="6">
    <location>
        <begin position="255"/>
        <end position="266"/>
    </location>
</feature>
<dbReference type="InterPro" id="IPR006121">
    <property type="entry name" value="HMA_dom"/>
</dbReference>
<feature type="region of interest" description="Disordered" evidence="6">
    <location>
        <begin position="237"/>
        <end position="281"/>
    </location>
</feature>
<feature type="compositionally biased region" description="Basic and acidic residues" evidence="6">
    <location>
        <begin position="126"/>
        <end position="138"/>
    </location>
</feature>
<evidence type="ECO:0000259" key="7">
    <source>
        <dbReference type="PROSITE" id="PS50846"/>
    </source>
</evidence>
<feature type="compositionally biased region" description="Low complexity" evidence="6">
    <location>
        <begin position="297"/>
        <end position="309"/>
    </location>
</feature>
<dbReference type="GO" id="GO:0016020">
    <property type="term" value="C:membrane"/>
    <property type="evidence" value="ECO:0007669"/>
    <property type="project" value="UniProtKB-SubCell"/>
</dbReference>
<dbReference type="Gene3D" id="3.30.70.100">
    <property type="match status" value="1"/>
</dbReference>
<feature type="compositionally biased region" description="Basic and acidic residues" evidence="6">
    <location>
        <begin position="242"/>
        <end position="252"/>
    </location>
</feature>
<proteinExistence type="inferred from homology"/>
<evidence type="ECO:0000256" key="3">
    <source>
        <dbReference type="ARBA" id="ARBA00022723"/>
    </source>
</evidence>
<evidence type="ECO:0000256" key="5">
    <source>
        <dbReference type="ARBA" id="ARBA00024045"/>
    </source>
</evidence>
<reference evidence="8 9" key="1">
    <citation type="submission" date="2017-07" db="EMBL/GenBank/DDBJ databases">
        <title>An improved, manually edited Actinidia chinensis var. chinensis (kiwifruit) genome highlights the challenges associated with draft genomes and gene prediction in plants.</title>
        <authorList>
            <person name="Pilkington S."/>
            <person name="Crowhurst R."/>
            <person name="Hilario E."/>
            <person name="Nardozza S."/>
            <person name="Fraser L."/>
            <person name="Peng Y."/>
            <person name="Gunaseelan K."/>
            <person name="Simpson R."/>
            <person name="Tahir J."/>
            <person name="Deroles S."/>
            <person name="Templeton K."/>
            <person name="Luo Z."/>
            <person name="Davy M."/>
            <person name="Cheng C."/>
            <person name="Mcneilage M."/>
            <person name="Scaglione D."/>
            <person name="Liu Y."/>
            <person name="Zhang Q."/>
            <person name="Datson P."/>
            <person name="De Silva N."/>
            <person name="Gardiner S."/>
            <person name="Bassett H."/>
            <person name="Chagne D."/>
            <person name="Mccallum J."/>
            <person name="Dzierzon H."/>
            <person name="Deng C."/>
            <person name="Wang Y.-Y."/>
            <person name="Barron N."/>
            <person name="Manako K."/>
            <person name="Bowen J."/>
            <person name="Foster T."/>
            <person name="Erridge Z."/>
            <person name="Tiffin H."/>
            <person name="Waite C."/>
            <person name="Davies K."/>
            <person name="Grierson E."/>
            <person name="Laing W."/>
            <person name="Kirk R."/>
            <person name="Chen X."/>
            <person name="Wood M."/>
            <person name="Montefiori M."/>
            <person name="Brummell D."/>
            <person name="Schwinn K."/>
            <person name="Catanach A."/>
            <person name="Fullerton C."/>
            <person name="Li D."/>
            <person name="Meiyalaghan S."/>
            <person name="Nieuwenhuizen N."/>
            <person name="Read N."/>
            <person name="Prakash R."/>
            <person name="Hunter D."/>
            <person name="Zhang H."/>
            <person name="Mckenzie M."/>
            <person name="Knabel M."/>
            <person name="Harris A."/>
            <person name="Allan A."/>
            <person name="Chen A."/>
            <person name="Janssen B."/>
            <person name="Plunkett B."/>
            <person name="Dwamena C."/>
            <person name="Voogd C."/>
            <person name="Leif D."/>
            <person name="Lafferty D."/>
            <person name="Souleyre E."/>
            <person name="Varkonyi-Gasic E."/>
            <person name="Gambi F."/>
            <person name="Hanley J."/>
            <person name="Yao J.-L."/>
            <person name="Cheung J."/>
            <person name="David K."/>
            <person name="Warren B."/>
            <person name="Marsh K."/>
            <person name="Snowden K."/>
            <person name="Lin-Wang K."/>
            <person name="Brian L."/>
            <person name="Martinez-Sanchez M."/>
            <person name="Wang M."/>
            <person name="Ileperuma N."/>
            <person name="Macnee N."/>
            <person name="Campin R."/>
            <person name="Mcatee P."/>
            <person name="Drummond R."/>
            <person name="Espley R."/>
            <person name="Ireland H."/>
            <person name="Wu R."/>
            <person name="Atkinson R."/>
            <person name="Karunairetnam S."/>
            <person name="Bulley S."/>
            <person name="Chunkath S."/>
            <person name="Hanley Z."/>
            <person name="Storey R."/>
            <person name="Thrimawithana A."/>
            <person name="Thomson S."/>
            <person name="David C."/>
            <person name="Testolin R."/>
        </authorList>
    </citation>
    <scope>NUCLEOTIDE SEQUENCE [LARGE SCALE GENOMIC DNA]</scope>
    <source>
        <strain evidence="9">cv. Red5</strain>
        <tissue evidence="8">Young leaf</tissue>
    </source>
</reference>
<dbReference type="OMA" id="DMMNASH"/>
<protein>
    <submittedName>
        <fullName evidence="8">Heavy metal-associated isoprenylated plant protein</fullName>
    </submittedName>
</protein>